<organism evidence="5 6">
    <name type="scientific">Callorhinchus milii</name>
    <name type="common">Ghost shark</name>
    <dbReference type="NCBI Taxonomy" id="7868"/>
    <lineage>
        <taxon>Eukaryota</taxon>
        <taxon>Metazoa</taxon>
        <taxon>Chordata</taxon>
        <taxon>Craniata</taxon>
        <taxon>Vertebrata</taxon>
        <taxon>Chondrichthyes</taxon>
        <taxon>Holocephali</taxon>
        <taxon>Chimaeriformes</taxon>
        <taxon>Callorhinchidae</taxon>
        <taxon>Callorhinchus</taxon>
    </lineage>
</organism>
<keyword evidence="2" id="KW-0722">Serine protease inhibitor</keyword>
<dbReference type="Ensembl" id="ENSCMIT00000026356.1">
    <property type="protein sequence ID" value="ENSCMIP00000025929.1"/>
    <property type="gene ID" value="ENSCMIG00000011381.1"/>
</dbReference>
<reference evidence="6" key="3">
    <citation type="journal article" date="2014" name="Nature">
        <title>Elephant shark genome provides unique insights into gnathostome evolution.</title>
        <authorList>
            <consortium name="International Elephant Shark Genome Sequencing Consortium"/>
            <person name="Venkatesh B."/>
            <person name="Lee A.P."/>
            <person name="Ravi V."/>
            <person name="Maurya A.K."/>
            <person name="Lian M.M."/>
            <person name="Swann J.B."/>
            <person name="Ohta Y."/>
            <person name="Flajnik M.F."/>
            <person name="Sutoh Y."/>
            <person name="Kasahara M."/>
            <person name="Hoon S."/>
            <person name="Gangu V."/>
            <person name="Roy S.W."/>
            <person name="Irimia M."/>
            <person name="Korzh V."/>
            <person name="Kondrychyn I."/>
            <person name="Lim Z.W."/>
            <person name="Tay B.H."/>
            <person name="Tohari S."/>
            <person name="Kong K.W."/>
            <person name="Ho S."/>
            <person name="Lorente-Galdos B."/>
            <person name="Quilez J."/>
            <person name="Marques-Bonet T."/>
            <person name="Raney B.J."/>
            <person name="Ingham P.W."/>
            <person name="Tay A."/>
            <person name="Hillier L.W."/>
            <person name="Minx P."/>
            <person name="Boehm T."/>
            <person name="Wilson R.K."/>
            <person name="Brenner S."/>
            <person name="Warren W.C."/>
        </authorList>
    </citation>
    <scope>NUCLEOTIDE SEQUENCE [LARGE SCALE GENOMIC DNA]</scope>
</reference>
<dbReference type="InterPro" id="IPR036880">
    <property type="entry name" value="Kunitz_BPTI_sf"/>
</dbReference>
<dbReference type="AlphaFoldDB" id="A0A4W3I7C0"/>
<keyword evidence="6" id="KW-1185">Reference proteome</keyword>
<evidence type="ECO:0000256" key="2">
    <source>
        <dbReference type="ARBA" id="ARBA00022900"/>
    </source>
</evidence>
<dbReference type="Pfam" id="PF00014">
    <property type="entry name" value="Kunitz_BPTI"/>
    <property type="match status" value="1"/>
</dbReference>
<name>A0A4W3I7C0_CALMI</name>
<dbReference type="GeneTree" id="ENSGT01150000287885"/>
<dbReference type="CDD" id="cd00109">
    <property type="entry name" value="Kunitz-type"/>
    <property type="match status" value="1"/>
</dbReference>
<protein>
    <recommendedName>
        <fullName evidence="4">BPTI/Kunitz inhibitor domain-containing protein</fullName>
    </recommendedName>
</protein>
<dbReference type="GO" id="GO:0005615">
    <property type="term" value="C:extracellular space"/>
    <property type="evidence" value="ECO:0007669"/>
    <property type="project" value="TreeGrafter"/>
</dbReference>
<dbReference type="PRINTS" id="PR00759">
    <property type="entry name" value="BASICPTASE"/>
</dbReference>
<dbReference type="PANTHER" id="PTHR10083">
    <property type="entry name" value="KUNITZ-TYPE PROTEASE INHIBITOR-RELATED"/>
    <property type="match status" value="1"/>
</dbReference>
<dbReference type="GO" id="GO:0004867">
    <property type="term" value="F:serine-type endopeptidase inhibitor activity"/>
    <property type="evidence" value="ECO:0007669"/>
    <property type="project" value="UniProtKB-KW"/>
</dbReference>
<dbReference type="Proteomes" id="UP000314986">
    <property type="component" value="Unassembled WGS sequence"/>
</dbReference>
<evidence type="ECO:0000259" key="4">
    <source>
        <dbReference type="PROSITE" id="PS50279"/>
    </source>
</evidence>
<keyword evidence="1" id="KW-0646">Protease inhibitor</keyword>
<keyword evidence="3" id="KW-1015">Disulfide bond</keyword>
<evidence type="ECO:0000256" key="1">
    <source>
        <dbReference type="ARBA" id="ARBA00022690"/>
    </source>
</evidence>
<accession>A0A4W3I7C0</accession>
<sequence length="79" mass="9242">RPMLTISNFIQTSSIRCLKYLFLADICQQPMETGPCRGMFLQWWYNSKTRKCTQFVFGGCRGNQNKFETKKECEATCAR</sequence>
<reference evidence="6" key="1">
    <citation type="journal article" date="2006" name="Science">
        <title>Ancient noncoding elements conserved in the human genome.</title>
        <authorList>
            <person name="Venkatesh B."/>
            <person name="Kirkness E.F."/>
            <person name="Loh Y.H."/>
            <person name="Halpern A.L."/>
            <person name="Lee A.P."/>
            <person name="Johnson J."/>
            <person name="Dandona N."/>
            <person name="Viswanathan L.D."/>
            <person name="Tay A."/>
            <person name="Venter J.C."/>
            <person name="Strausberg R.L."/>
            <person name="Brenner S."/>
        </authorList>
    </citation>
    <scope>NUCLEOTIDE SEQUENCE [LARGE SCALE GENOMIC DNA]</scope>
</reference>
<dbReference type="FunFam" id="4.10.410.10:FF:000015">
    <property type="entry name" value="WAP four-disulfide core domain 6A"/>
    <property type="match status" value="1"/>
</dbReference>
<dbReference type="InterPro" id="IPR002223">
    <property type="entry name" value="Kunitz_BPTI"/>
</dbReference>
<dbReference type="SMART" id="SM00131">
    <property type="entry name" value="KU"/>
    <property type="match status" value="1"/>
</dbReference>
<dbReference type="PROSITE" id="PS00280">
    <property type="entry name" value="BPTI_KUNITZ_1"/>
    <property type="match status" value="1"/>
</dbReference>
<dbReference type="SUPFAM" id="SSF57362">
    <property type="entry name" value="BPTI-like"/>
    <property type="match status" value="1"/>
</dbReference>
<dbReference type="Gene3D" id="4.10.410.10">
    <property type="entry name" value="Pancreatic trypsin inhibitor Kunitz domain"/>
    <property type="match status" value="1"/>
</dbReference>
<dbReference type="InParanoid" id="A0A4W3I7C0"/>
<proteinExistence type="predicted"/>
<reference evidence="5" key="5">
    <citation type="submission" date="2025-09" db="UniProtKB">
        <authorList>
            <consortium name="Ensembl"/>
        </authorList>
    </citation>
    <scope>IDENTIFICATION</scope>
</reference>
<dbReference type="OMA" id="VCAFPME"/>
<reference evidence="5" key="4">
    <citation type="submission" date="2025-08" db="UniProtKB">
        <authorList>
            <consortium name="Ensembl"/>
        </authorList>
    </citation>
    <scope>IDENTIFICATION</scope>
</reference>
<dbReference type="InterPro" id="IPR020901">
    <property type="entry name" value="Prtase_inh_Kunz-CS"/>
</dbReference>
<reference evidence="6" key="2">
    <citation type="journal article" date="2007" name="PLoS Biol.">
        <title>Survey sequencing and comparative analysis of the elephant shark (Callorhinchus milii) genome.</title>
        <authorList>
            <person name="Venkatesh B."/>
            <person name="Kirkness E.F."/>
            <person name="Loh Y.H."/>
            <person name="Halpern A.L."/>
            <person name="Lee A.P."/>
            <person name="Johnson J."/>
            <person name="Dandona N."/>
            <person name="Viswanathan L.D."/>
            <person name="Tay A."/>
            <person name="Venter J.C."/>
            <person name="Strausberg R.L."/>
            <person name="Brenner S."/>
        </authorList>
    </citation>
    <scope>NUCLEOTIDE SEQUENCE [LARGE SCALE GENOMIC DNA]</scope>
</reference>
<feature type="domain" description="BPTI/Kunitz inhibitor" evidence="4">
    <location>
        <begin position="27"/>
        <end position="77"/>
    </location>
</feature>
<evidence type="ECO:0000313" key="5">
    <source>
        <dbReference type="Ensembl" id="ENSCMIP00000025929.1"/>
    </source>
</evidence>
<evidence type="ECO:0000313" key="6">
    <source>
        <dbReference type="Proteomes" id="UP000314986"/>
    </source>
</evidence>
<evidence type="ECO:0000256" key="3">
    <source>
        <dbReference type="ARBA" id="ARBA00023157"/>
    </source>
</evidence>
<dbReference type="PANTHER" id="PTHR10083:SF373">
    <property type="entry name" value="SERINE PEPTIDASE INHIBITOR, KUNITZ TYPE, 2"/>
    <property type="match status" value="1"/>
</dbReference>
<dbReference type="PROSITE" id="PS50279">
    <property type="entry name" value="BPTI_KUNITZ_2"/>
    <property type="match status" value="1"/>
</dbReference>
<dbReference type="InterPro" id="IPR050098">
    <property type="entry name" value="TFPI/VKTCI-like"/>
</dbReference>